<dbReference type="InterPro" id="IPR002524">
    <property type="entry name" value="Cation_efflux"/>
</dbReference>
<dbReference type="GO" id="GO:0005886">
    <property type="term" value="C:plasma membrane"/>
    <property type="evidence" value="ECO:0007669"/>
    <property type="project" value="TreeGrafter"/>
</dbReference>
<dbReference type="Proteomes" id="UP000285120">
    <property type="component" value="Unassembled WGS sequence"/>
</dbReference>
<sequence>MGAHHHGHSHSHSHGTNVNKKSLILALIVIGGWMVVELIGGLWTGSLALLADAGHMFSDFFNLFISLAAMIAAGRAVSKRKTFGNHRYEILAALFNGAALLVIAVFIVSEAVQRAGTTQEIMGGPMIIIAVVGLIANILCLYILSGGEIKENLNMKGAFLHVIGDTLGSVGAIIAGLSIYFFNWYAMDLILSAGIAVLIGIAGWNLCKESIHILVEGAPAHVDCDEVKAELEKINGVLAVHDMHVWTITSGLYSFTCHIVVEEHFRLKGQDVLVEANRWIYDNLGIEHSTIQIEYEDLRHLEHSTV</sequence>
<feature type="domain" description="Cation efflux protein transmembrane" evidence="9">
    <location>
        <begin position="23"/>
        <end position="215"/>
    </location>
</feature>
<dbReference type="PANTHER" id="PTHR11562:SF17">
    <property type="entry name" value="RE54080P-RELATED"/>
    <property type="match status" value="1"/>
</dbReference>
<feature type="transmembrane region" description="Helical" evidence="8">
    <location>
        <begin position="189"/>
        <end position="207"/>
    </location>
</feature>
<dbReference type="Pfam" id="PF16916">
    <property type="entry name" value="ZT_dimer"/>
    <property type="match status" value="1"/>
</dbReference>
<feature type="transmembrane region" description="Helical" evidence="8">
    <location>
        <begin position="23"/>
        <end position="48"/>
    </location>
</feature>
<evidence type="ECO:0000256" key="3">
    <source>
        <dbReference type="ARBA" id="ARBA00022448"/>
    </source>
</evidence>
<organism evidence="11 12">
    <name type="scientific">Sinobaca qinghaiensis</name>
    <dbReference type="NCBI Taxonomy" id="342944"/>
    <lineage>
        <taxon>Bacteria</taxon>
        <taxon>Bacillati</taxon>
        <taxon>Bacillota</taxon>
        <taxon>Bacilli</taxon>
        <taxon>Bacillales</taxon>
        <taxon>Sporolactobacillaceae</taxon>
        <taxon>Sinobaca</taxon>
    </lineage>
</organism>
<evidence type="ECO:0000259" key="9">
    <source>
        <dbReference type="Pfam" id="PF01545"/>
    </source>
</evidence>
<dbReference type="SUPFAM" id="SSF160240">
    <property type="entry name" value="Cation efflux protein cytoplasmic domain-like"/>
    <property type="match status" value="1"/>
</dbReference>
<keyword evidence="12" id="KW-1185">Reference proteome</keyword>
<evidence type="ECO:0000259" key="10">
    <source>
        <dbReference type="Pfam" id="PF16916"/>
    </source>
</evidence>
<feature type="transmembrane region" description="Helical" evidence="8">
    <location>
        <begin position="60"/>
        <end position="78"/>
    </location>
</feature>
<name>A0A419UX76_9BACL</name>
<evidence type="ECO:0000256" key="8">
    <source>
        <dbReference type="SAM" id="Phobius"/>
    </source>
</evidence>
<dbReference type="InterPro" id="IPR036837">
    <property type="entry name" value="Cation_efflux_CTD_sf"/>
</dbReference>
<dbReference type="PANTHER" id="PTHR11562">
    <property type="entry name" value="CATION EFFLUX PROTEIN/ ZINC TRANSPORTER"/>
    <property type="match status" value="1"/>
</dbReference>
<dbReference type="InterPro" id="IPR027470">
    <property type="entry name" value="Cation_efflux_CTD"/>
</dbReference>
<dbReference type="NCBIfam" id="TIGR01297">
    <property type="entry name" value="CDF"/>
    <property type="match status" value="1"/>
</dbReference>
<comment type="similarity">
    <text evidence="2">Belongs to the cation diffusion facilitator (CDF) transporter (TC 2.A.4) family. SLC30A subfamily.</text>
</comment>
<dbReference type="OrthoDB" id="9809646at2"/>
<dbReference type="SUPFAM" id="SSF161111">
    <property type="entry name" value="Cation efflux protein transmembrane domain-like"/>
    <property type="match status" value="1"/>
</dbReference>
<keyword evidence="7 8" id="KW-0472">Membrane</keyword>
<feature type="transmembrane region" description="Helical" evidence="8">
    <location>
        <begin position="90"/>
        <end position="109"/>
    </location>
</feature>
<feature type="domain" description="Cation efflux protein cytoplasmic" evidence="10">
    <location>
        <begin position="220"/>
        <end position="294"/>
    </location>
</feature>
<protein>
    <submittedName>
        <fullName evidence="11">Cobalt-zinc-cadmium efflux system protein</fullName>
    </submittedName>
</protein>
<evidence type="ECO:0000256" key="6">
    <source>
        <dbReference type="ARBA" id="ARBA00023065"/>
    </source>
</evidence>
<evidence type="ECO:0000256" key="7">
    <source>
        <dbReference type="ARBA" id="ARBA00023136"/>
    </source>
</evidence>
<evidence type="ECO:0000256" key="4">
    <source>
        <dbReference type="ARBA" id="ARBA00022692"/>
    </source>
</evidence>
<feature type="transmembrane region" description="Helical" evidence="8">
    <location>
        <begin position="121"/>
        <end position="145"/>
    </location>
</feature>
<keyword evidence="4 8" id="KW-0812">Transmembrane</keyword>
<dbReference type="InterPro" id="IPR027469">
    <property type="entry name" value="Cation_efflux_TMD_sf"/>
</dbReference>
<evidence type="ECO:0000256" key="5">
    <source>
        <dbReference type="ARBA" id="ARBA00022989"/>
    </source>
</evidence>
<dbReference type="AlphaFoldDB" id="A0A419UX76"/>
<feature type="transmembrane region" description="Helical" evidence="8">
    <location>
        <begin position="157"/>
        <end position="183"/>
    </location>
</feature>
<reference evidence="11 12" key="1">
    <citation type="submission" date="2018-09" db="EMBL/GenBank/DDBJ databases">
        <title>Genomic Encyclopedia of Archaeal and Bacterial Type Strains, Phase II (KMG-II): from individual species to whole genera.</title>
        <authorList>
            <person name="Goeker M."/>
        </authorList>
    </citation>
    <scope>NUCLEOTIDE SEQUENCE [LARGE SCALE GENOMIC DNA]</scope>
    <source>
        <strain evidence="11 12">DSM 17008</strain>
    </source>
</reference>
<dbReference type="InterPro" id="IPR058533">
    <property type="entry name" value="Cation_efflux_TM"/>
</dbReference>
<gene>
    <name evidence="11" type="ORF">ATL39_3170</name>
</gene>
<dbReference type="GO" id="GO:0005385">
    <property type="term" value="F:zinc ion transmembrane transporter activity"/>
    <property type="evidence" value="ECO:0007669"/>
    <property type="project" value="TreeGrafter"/>
</dbReference>
<keyword evidence="5 8" id="KW-1133">Transmembrane helix</keyword>
<accession>A0A419UX76</accession>
<dbReference type="Gene3D" id="1.20.1510.10">
    <property type="entry name" value="Cation efflux protein transmembrane domain"/>
    <property type="match status" value="1"/>
</dbReference>
<evidence type="ECO:0000313" key="12">
    <source>
        <dbReference type="Proteomes" id="UP000285120"/>
    </source>
</evidence>
<dbReference type="EMBL" id="RAPK01000011">
    <property type="protein sequence ID" value="RKD69743.1"/>
    <property type="molecule type" value="Genomic_DNA"/>
</dbReference>
<comment type="subcellular location">
    <subcellularLocation>
        <location evidence="1">Membrane</location>
        <topology evidence="1">Multi-pass membrane protein</topology>
    </subcellularLocation>
</comment>
<evidence type="ECO:0000256" key="2">
    <source>
        <dbReference type="ARBA" id="ARBA00008873"/>
    </source>
</evidence>
<keyword evidence="3" id="KW-0813">Transport</keyword>
<comment type="caution">
    <text evidence="11">The sequence shown here is derived from an EMBL/GenBank/DDBJ whole genome shotgun (WGS) entry which is preliminary data.</text>
</comment>
<evidence type="ECO:0000256" key="1">
    <source>
        <dbReference type="ARBA" id="ARBA00004141"/>
    </source>
</evidence>
<evidence type="ECO:0000313" key="11">
    <source>
        <dbReference type="EMBL" id="RKD69743.1"/>
    </source>
</evidence>
<keyword evidence="6" id="KW-0406">Ion transport</keyword>
<dbReference type="RefSeq" id="WP_120194298.1">
    <property type="nucleotide sequence ID" value="NZ_RAPK01000011.1"/>
</dbReference>
<dbReference type="Pfam" id="PF01545">
    <property type="entry name" value="Cation_efflux"/>
    <property type="match status" value="1"/>
</dbReference>
<proteinExistence type="inferred from homology"/>
<dbReference type="InterPro" id="IPR050681">
    <property type="entry name" value="CDF/SLC30A"/>
</dbReference>